<proteinExistence type="predicted"/>
<dbReference type="EMBL" id="CP012801">
    <property type="protein sequence ID" value="ALJ62404.1"/>
    <property type="molecule type" value="Genomic_DNA"/>
</dbReference>
<evidence type="ECO:0000313" key="1">
    <source>
        <dbReference type="EMBL" id="ALJ62404.1"/>
    </source>
</evidence>
<protein>
    <submittedName>
        <fullName evidence="1">Uncharacterized protein</fullName>
    </submittedName>
</protein>
<dbReference type="Pfam" id="PF19540">
    <property type="entry name" value="DUF6064"/>
    <property type="match status" value="1"/>
</dbReference>
<organism evidence="1 2">
    <name type="scientific">Bacteroides cellulosilyticus</name>
    <dbReference type="NCBI Taxonomy" id="246787"/>
    <lineage>
        <taxon>Bacteria</taxon>
        <taxon>Pseudomonadati</taxon>
        <taxon>Bacteroidota</taxon>
        <taxon>Bacteroidia</taxon>
        <taxon>Bacteroidales</taxon>
        <taxon>Bacteroidaceae</taxon>
        <taxon>Bacteroides</taxon>
    </lineage>
</organism>
<sequence>MEVFWKTIAQYNEATWIFQIIITIAGILLTVLLYQKPTLLIKRLMKGYMVFLNSWISIVYYMIYCGDRNYNYILAIFWGIIALIWLWDLITNYTPFERYHKYDKLTYILYAMPFLYPLLSWARGMEFPMMTTCVMPCSVAVFTIGLLLAFSRKVNLLVILFLCHWALIAFSKVYIYKIPEDLLLASATVPAIYLFFKNYFDQNLHKETKPSAKYTNWILIALCVAIGVFLSITILNELVG</sequence>
<name>A0A0P0GXX6_9BACE</name>
<accession>A0A0P0GXX6</accession>
<evidence type="ECO:0000313" key="2">
    <source>
        <dbReference type="Proteomes" id="UP000061809"/>
    </source>
</evidence>
<dbReference type="AlphaFoldDB" id="A0A0P0GXX6"/>
<dbReference type="Proteomes" id="UP000061809">
    <property type="component" value="Chromosome"/>
</dbReference>
<gene>
    <name evidence="1" type="ORF">BcellWH2_05201</name>
</gene>
<dbReference type="InterPro" id="IPR045708">
    <property type="entry name" value="DUF6064"/>
</dbReference>
<dbReference type="KEGG" id="bcel:BcellWH2_05201"/>
<reference evidence="1 2" key="1">
    <citation type="journal article" date="2015" name="Science">
        <title>Genetic determinants of in vivo fitness and diet responsiveness in multiple human gut Bacteroides.</title>
        <authorList>
            <person name="Wu M."/>
            <person name="McNulty N.P."/>
            <person name="Rodionov D.A."/>
            <person name="Khoroshkin M.S."/>
            <person name="Griffin N.W."/>
            <person name="Cheng J."/>
            <person name="Latreille P."/>
            <person name="Kerstetter R.A."/>
            <person name="Terrapon N."/>
            <person name="Henrissat B."/>
            <person name="Osterman A.L."/>
            <person name="Gordon J.I."/>
        </authorList>
    </citation>
    <scope>NUCLEOTIDE SEQUENCE [LARGE SCALE GENOMIC DNA]</scope>
    <source>
        <strain evidence="1 2">WH2</strain>
    </source>
</reference>
<dbReference type="PATRIC" id="fig|246787.4.peg.5366"/>
<dbReference type="RefSeq" id="WP_007213455.1">
    <property type="nucleotide sequence ID" value="NZ_CP012801.1"/>
</dbReference>